<name>A0A485P636_LYNPA</name>
<accession>A0A485P636</accession>
<protein>
    <submittedName>
        <fullName evidence="2">Ubiquitin-associated and sh3 domain-containing</fullName>
    </submittedName>
</protein>
<evidence type="ECO:0000256" key="1">
    <source>
        <dbReference type="SAM" id="MobiDB-lite"/>
    </source>
</evidence>
<feature type="region of interest" description="Disordered" evidence="1">
    <location>
        <begin position="1"/>
        <end position="24"/>
    </location>
</feature>
<dbReference type="Proteomes" id="UP000386466">
    <property type="component" value="Unassembled WGS sequence"/>
</dbReference>
<evidence type="ECO:0000313" key="2">
    <source>
        <dbReference type="EMBL" id="VFV39744.1"/>
    </source>
</evidence>
<dbReference type="AlphaFoldDB" id="A0A485P636"/>
<gene>
    <name evidence="2" type="ORF">LYPA_23C003692</name>
</gene>
<proteinExistence type="predicted"/>
<dbReference type="EMBL" id="CAAGRJ010027890">
    <property type="protein sequence ID" value="VFV39744.1"/>
    <property type="molecule type" value="Genomic_DNA"/>
</dbReference>
<organism evidence="2 3">
    <name type="scientific">Lynx pardinus</name>
    <name type="common">Iberian lynx</name>
    <name type="synonym">Felis pardina</name>
    <dbReference type="NCBI Taxonomy" id="191816"/>
    <lineage>
        <taxon>Eukaryota</taxon>
        <taxon>Metazoa</taxon>
        <taxon>Chordata</taxon>
        <taxon>Craniata</taxon>
        <taxon>Vertebrata</taxon>
        <taxon>Euteleostomi</taxon>
        <taxon>Mammalia</taxon>
        <taxon>Eutheria</taxon>
        <taxon>Laurasiatheria</taxon>
        <taxon>Carnivora</taxon>
        <taxon>Feliformia</taxon>
        <taxon>Felidae</taxon>
        <taxon>Felinae</taxon>
        <taxon>Lynx</taxon>
    </lineage>
</organism>
<reference evidence="2 3" key="1">
    <citation type="submission" date="2019-01" db="EMBL/GenBank/DDBJ databases">
        <authorList>
            <person name="Alioto T."/>
            <person name="Alioto T."/>
        </authorList>
    </citation>
    <scope>NUCLEOTIDE SEQUENCE [LARGE SCALE GENOMIC DNA]</scope>
</reference>
<sequence length="93" mass="10312">MAAREELYSKVTPRRSRQQRPGTIKHGSALDVLLSMGFPRARASRKGPSTELWVGGQRAQAAKAQVLFQPVLWSWVSHLTPQGLTGSLWGEQD</sequence>
<keyword evidence="3" id="KW-1185">Reference proteome</keyword>
<evidence type="ECO:0000313" key="3">
    <source>
        <dbReference type="Proteomes" id="UP000386466"/>
    </source>
</evidence>